<feature type="compositionally biased region" description="Basic residues" evidence="1">
    <location>
        <begin position="61"/>
        <end position="76"/>
    </location>
</feature>
<accession>A0A066X1B1</accession>
<protein>
    <submittedName>
        <fullName evidence="2">Uncharacterized protein</fullName>
    </submittedName>
</protein>
<feature type="region of interest" description="Disordered" evidence="1">
    <location>
        <begin position="61"/>
        <end position="85"/>
    </location>
</feature>
<evidence type="ECO:0000313" key="2">
    <source>
        <dbReference type="EMBL" id="KDN61479.1"/>
    </source>
</evidence>
<dbReference type="EMBL" id="JMSE01001407">
    <property type="protein sequence ID" value="KDN61479.1"/>
    <property type="molecule type" value="Genomic_DNA"/>
</dbReference>
<comment type="caution">
    <text evidence="2">The sequence shown here is derived from an EMBL/GenBank/DDBJ whole genome shotgun (WGS) entry which is preliminary data.</text>
</comment>
<organism evidence="2 3">
    <name type="scientific">Colletotrichum sublineola</name>
    <name type="common">Sorghum anthracnose fungus</name>
    <dbReference type="NCBI Taxonomy" id="1173701"/>
    <lineage>
        <taxon>Eukaryota</taxon>
        <taxon>Fungi</taxon>
        <taxon>Dikarya</taxon>
        <taxon>Ascomycota</taxon>
        <taxon>Pezizomycotina</taxon>
        <taxon>Sordariomycetes</taxon>
        <taxon>Hypocreomycetidae</taxon>
        <taxon>Glomerellales</taxon>
        <taxon>Glomerellaceae</taxon>
        <taxon>Colletotrichum</taxon>
        <taxon>Colletotrichum graminicola species complex</taxon>
    </lineage>
</organism>
<sequence length="85" mass="10315">MLTKHWQMLPVKQQGWILIQKTLKTLTIPLMRTRMRLYPAMNQSIYLGTTMMTPKSYRCRPRRQHKQHKQQHHSHHNNISQNITL</sequence>
<evidence type="ECO:0000256" key="1">
    <source>
        <dbReference type="SAM" id="MobiDB-lite"/>
    </source>
</evidence>
<gene>
    <name evidence="2" type="ORF">CSUB01_12554</name>
</gene>
<dbReference type="AlphaFoldDB" id="A0A066X1B1"/>
<evidence type="ECO:0000313" key="3">
    <source>
        <dbReference type="Proteomes" id="UP000027238"/>
    </source>
</evidence>
<keyword evidence="3" id="KW-1185">Reference proteome</keyword>
<proteinExistence type="predicted"/>
<reference evidence="3" key="1">
    <citation type="journal article" date="2014" name="Genome Announc.">
        <title>Draft genome sequence of Colletotrichum sublineola, a destructive pathogen of cultivated sorghum.</title>
        <authorList>
            <person name="Baroncelli R."/>
            <person name="Sanz-Martin J.M."/>
            <person name="Rech G.E."/>
            <person name="Sukno S.A."/>
            <person name="Thon M.R."/>
        </authorList>
    </citation>
    <scope>NUCLEOTIDE SEQUENCE [LARGE SCALE GENOMIC DNA]</scope>
    <source>
        <strain evidence="3">TX430BB</strain>
    </source>
</reference>
<name>A0A066X1B1_COLSU</name>
<dbReference type="Proteomes" id="UP000027238">
    <property type="component" value="Unassembled WGS sequence"/>
</dbReference>
<dbReference type="HOGENOM" id="CLU_2512541_0_0_1"/>